<evidence type="ECO:0000313" key="8">
    <source>
        <dbReference type="Proteomes" id="UP000248330"/>
    </source>
</evidence>
<feature type="transmembrane region" description="Helical" evidence="6">
    <location>
        <begin position="183"/>
        <end position="203"/>
    </location>
</feature>
<feature type="transmembrane region" description="Helical" evidence="6">
    <location>
        <begin position="38"/>
        <end position="61"/>
    </location>
</feature>
<evidence type="ECO:0000256" key="5">
    <source>
        <dbReference type="ARBA" id="ARBA00023136"/>
    </source>
</evidence>
<evidence type="ECO:0000256" key="6">
    <source>
        <dbReference type="SAM" id="Phobius"/>
    </source>
</evidence>
<dbReference type="OrthoDB" id="6946454at2"/>
<feature type="transmembrane region" description="Helical" evidence="6">
    <location>
        <begin position="378"/>
        <end position="397"/>
    </location>
</feature>
<sequence length="464" mass="48760">MLFSGALWSGAGKLLSMASQLLLTVVLARALPPSEYGLFFVAISSIMILASVGTVGMDQVIVRFAAPLASAGARSAMRRLAIRCLTVVLAATTAVCISLFLLLPWLLGVVINAPGLIEYQLVVLAWLFSATVQRFLAETFRGMHDIRMATLLGGVRNNGISNAVGATLVITVLWFSGLLSLETALLSMLLVSVAIVFAGFVALRRRLRELPDDVGGEGEQVPHALLPVGGLVREGWPLWTAIMIAALYTQSGAWLVSAFDSDDGVALFGVAQRLALVLIAPALVINAVLPPVVATLHASGNMPKLERTVRSLAGLSLLPCAALVVVLLICGKTLLGQLFGDFYSSAFTLLMVLCVGQLINVAAGAWQIVLPMTGRRHFMLGTVLAALFAQATASVALGSYLGVLGVAIGFSVGQLVGNLVGVVLVRRSLGIWIFASVDVAVIKEAVTMIRARLGRGRAKLAEGV</sequence>
<reference evidence="7 8" key="1">
    <citation type="submission" date="2018-04" db="EMBL/GenBank/DDBJ databases">
        <title>Genomic Encyclopedia of Type Strains, Phase IV (KMG-IV): sequencing the most valuable type-strain genomes for metagenomic binning, comparative biology and taxonomic classification.</title>
        <authorList>
            <person name="Goeker M."/>
        </authorList>
    </citation>
    <scope>NUCLEOTIDE SEQUENCE [LARGE SCALE GENOMIC DNA]</scope>
    <source>
        <strain evidence="7 8">DSM 104150</strain>
    </source>
</reference>
<feature type="transmembrane region" description="Helical" evidence="6">
    <location>
        <begin position="158"/>
        <end position="177"/>
    </location>
</feature>
<comment type="subcellular location">
    <subcellularLocation>
        <location evidence="1">Cell membrane</location>
        <topology evidence="1">Multi-pass membrane protein</topology>
    </subcellularLocation>
</comment>
<keyword evidence="3 6" id="KW-0812">Transmembrane</keyword>
<evidence type="ECO:0000256" key="1">
    <source>
        <dbReference type="ARBA" id="ARBA00004651"/>
    </source>
</evidence>
<protein>
    <submittedName>
        <fullName evidence="7">O-antigen/teichoic acid export membrane protein</fullName>
    </submittedName>
</protein>
<feature type="transmembrane region" description="Helical" evidence="6">
    <location>
        <begin position="346"/>
        <end position="366"/>
    </location>
</feature>
<keyword evidence="4 6" id="KW-1133">Transmembrane helix</keyword>
<evidence type="ECO:0000256" key="2">
    <source>
        <dbReference type="ARBA" id="ARBA00022475"/>
    </source>
</evidence>
<organism evidence="7 8">
    <name type="scientific">Sinimarinibacterium flocculans</name>
    <dbReference type="NCBI Taxonomy" id="985250"/>
    <lineage>
        <taxon>Bacteria</taxon>
        <taxon>Pseudomonadati</taxon>
        <taxon>Pseudomonadota</taxon>
        <taxon>Gammaproteobacteria</taxon>
        <taxon>Nevskiales</taxon>
        <taxon>Nevskiaceae</taxon>
        <taxon>Sinimarinibacterium</taxon>
    </lineage>
</organism>
<feature type="transmembrane region" description="Helical" evidence="6">
    <location>
        <begin position="236"/>
        <end position="256"/>
    </location>
</feature>
<evidence type="ECO:0000256" key="4">
    <source>
        <dbReference type="ARBA" id="ARBA00022989"/>
    </source>
</evidence>
<dbReference type="InterPro" id="IPR050833">
    <property type="entry name" value="Poly_Biosynth_Transport"/>
</dbReference>
<feature type="transmembrane region" description="Helical" evidence="6">
    <location>
        <begin position="312"/>
        <end position="334"/>
    </location>
</feature>
<comment type="caution">
    <text evidence="7">The sequence shown here is derived from an EMBL/GenBank/DDBJ whole genome shotgun (WGS) entry which is preliminary data.</text>
</comment>
<feature type="transmembrane region" description="Helical" evidence="6">
    <location>
        <begin position="276"/>
        <end position="300"/>
    </location>
</feature>
<feature type="transmembrane region" description="Helical" evidence="6">
    <location>
        <begin position="119"/>
        <end position="137"/>
    </location>
</feature>
<keyword evidence="5 6" id="KW-0472">Membrane</keyword>
<name>A0A318ED04_9GAMM</name>
<dbReference type="Pfam" id="PF01943">
    <property type="entry name" value="Polysacc_synt"/>
    <property type="match status" value="1"/>
</dbReference>
<dbReference type="PANTHER" id="PTHR30250">
    <property type="entry name" value="PST FAMILY PREDICTED COLANIC ACID TRANSPORTER"/>
    <property type="match status" value="1"/>
</dbReference>
<dbReference type="RefSeq" id="WP_110265273.1">
    <property type="nucleotide sequence ID" value="NZ_CAKZQT010000001.1"/>
</dbReference>
<accession>A0A318ED04</accession>
<dbReference type="InterPro" id="IPR002797">
    <property type="entry name" value="Polysacc_synth"/>
</dbReference>
<evidence type="ECO:0000256" key="3">
    <source>
        <dbReference type="ARBA" id="ARBA00022692"/>
    </source>
</evidence>
<feature type="transmembrane region" description="Helical" evidence="6">
    <location>
        <begin position="403"/>
        <end position="425"/>
    </location>
</feature>
<evidence type="ECO:0000313" key="7">
    <source>
        <dbReference type="EMBL" id="PXV67801.1"/>
    </source>
</evidence>
<dbReference type="PANTHER" id="PTHR30250:SF11">
    <property type="entry name" value="O-ANTIGEN TRANSPORTER-RELATED"/>
    <property type="match status" value="1"/>
</dbReference>
<dbReference type="Proteomes" id="UP000248330">
    <property type="component" value="Unassembled WGS sequence"/>
</dbReference>
<gene>
    <name evidence="7" type="ORF">C8D93_105158</name>
</gene>
<dbReference type="GO" id="GO:0005886">
    <property type="term" value="C:plasma membrane"/>
    <property type="evidence" value="ECO:0007669"/>
    <property type="project" value="UniProtKB-SubCell"/>
</dbReference>
<dbReference type="AlphaFoldDB" id="A0A318ED04"/>
<keyword evidence="2" id="KW-1003">Cell membrane</keyword>
<dbReference type="EMBL" id="QICN01000005">
    <property type="protein sequence ID" value="PXV67801.1"/>
    <property type="molecule type" value="Genomic_DNA"/>
</dbReference>
<proteinExistence type="predicted"/>
<keyword evidence="8" id="KW-1185">Reference proteome</keyword>
<feature type="transmembrane region" description="Helical" evidence="6">
    <location>
        <begin position="82"/>
        <end position="107"/>
    </location>
</feature>